<comment type="similarity">
    <text evidence="2">Belongs to the SPCS1 family.</text>
</comment>
<keyword evidence="4" id="KW-0256">Endoplasmic reticulum</keyword>
<dbReference type="Pfam" id="PF06645">
    <property type="entry name" value="SPC12"/>
    <property type="match status" value="1"/>
</dbReference>
<dbReference type="InterPro" id="IPR039955">
    <property type="entry name" value="DTM1"/>
</dbReference>
<evidence type="ECO:0000256" key="2">
    <source>
        <dbReference type="ARBA" id="ARBA00005245"/>
    </source>
</evidence>
<evidence type="ECO:0000256" key="4">
    <source>
        <dbReference type="ARBA" id="ARBA00022824"/>
    </source>
</evidence>
<dbReference type="GO" id="GO:0005789">
    <property type="term" value="C:endoplasmic reticulum membrane"/>
    <property type="evidence" value="ECO:0007669"/>
    <property type="project" value="UniProtKB-SubCell"/>
</dbReference>
<reference evidence="8 9" key="1">
    <citation type="submission" date="2024-08" db="EMBL/GenBank/DDBJ databases">
        <title>Insights into the chromosomal genome structure of Flemingia macrophylla.</title>
        <authorList>
            <person name="Ding Y."/>
            <person name="Zhao Y."/>
            <person name="Bi W."/>
            <person name="Wu M."/>
            <person name="Zhao G."/>
            <person name="Gong Y."/>
            <person name="Li W."/>
            <person name="Zhang P."/>
        </authorList>
    </citation>
    <scope>NUCLEOTIDE SEQUENCE [LARGE SCALE GENOMIC DNA]</scope>
    <source>
        <strain evidence="8">DYQJB</strain>
        <tissue evidence="8">Leaf</tissue>
    </source>
</reference>
<feature type="transmembrane region" description="Helical" evidence="7">
    <location>
        <begin position="32"/>
        <end position="50"/>
    </location>
</feature>
<protein>
    <recommendedName>
        <fullName evidence="10">Signal peptidase complex-like protein DTM1</fullName>
    </recommendedName>
</protein>
<evidence type="ECO:0000256" key="1">
    <source>
        <dbReference type="ARBA" id="ARBA00004477"/>
    </source>
</evidence>
<dbReference type="InterPro" id="IPR009542">
    <property type="entry name" value="Spc1/SPCS1"/>
</dbReference>
<proteinExistence type="inferred from homology"/>
<dbReference type="EMBL" id="JBGMDY010000003">
    <property type="protein sequence ID" value="KAL2339913.1"/>
    <property type="molecule type" value="Genomic_DNA"/>
</dbReference>
<dbReference type="AlphaFoldDB" id="A0ABD1MVR1"/>
<evidence type="ECO:0000256" key="6">
    <source>
        <dbReference type="ARBA" id="ARBA00023136"/>
    </source>
</evidence>
<gene>
    <name evidence="8" type="ORF">Fmac_007853</name>
</gene>
<comment type="subcellular location">
    <subcellularLocation>
        <location evidence="1">Endoplasmic reticulum membrane</location>
        <topology evidence="1">Multi-pass membrane protein</topology>
    </subcellularLocation>
</comment>
<accession>A0ABD1MVR1</accession>
<dbReference type="PANTHER" id="PTHR38354:SF2">
    <property type="entry name" value="SIGNAL PEPTIDASE COMPLEX-LIKE PROTEIN DTM1"/>
    <property type="match status" value="1"/>
</dbReference>
<dbReference type="Proteomes" id="UP001603857">
    <property type="component" value="Unassembled WGS sequence"/>
</dbReference>
<comment type="caution">
    <text evidence="8">The sequence shown here is derived from an EMBL/GenBank/DDBJ whole genome shotgun (WGS) entry which is preliminary data.</text>
</comment>
<feature type="transmembrane region" description="Helical" evidence="7">
    <location>
        <begin position="90"/>
        <end position="109"/>
    </location>
</feature>
<evidence type="ECO:0000313" key="8">
    <source>
        <dbReference type="EMBL" id="KAL2339913.1"/>
    </source>
</evidence>
<keyword evidence="5 7" id="KW-1133">Transmembrane helix</keyword>
<evidence type="ECO:0000256" key="5">
    <source>
        <dbReference type="ARBA" id="ARBA00022989"/>
    </source>
</evidence>
<name>A0ABD1MVR1_9FABA</name>
<feature type="transmembrane region" description="Helical" evidence="7">
    <location>
        <begin position="6"/>
        <end position="25"/>
    </location>
</feature>
<keyword evidence="6 7" id="KW-0472">Membrane</keyword>
<evidence type="ECO:0008006" key="10">
    <source>
        <dbReference type="Google" id="ProtNLM"/>
    </source>
</evidence>
<evidence type="ECO:0000256" key="7">
    <source>
        <dbReference type="SAM" id="Phobius"/>
    </source>
</evidence>
<keyword evidence="9" id="KW-1185">Reference proteome</keyword>
<sequence length="110" mass="12635">MANDAALRNSLIWLAVVLLVVGICTNSLKKMMVTYAVGIIGIAALLLPDWDYFNRDFSRWPYPVTAQERANSIHAHRSGFLRCPLFPLQSYVYILCLTWLRFHFPLISFT</sequence>
<organism evidence="8 9">
    <name type="scientific">Flemingia macrophylla</name>
    <dbReference type="NCBI Taxonomy" id="520843"/>
    <lineage>
        <taxon>Eukaryota</taxon>
        <taxon>Viridiplantae</taxon>
        <taxon>Streptophyta</taxon>
        <taxon>Embryophyta</taxon>
        <taxon>Tracheophyta</taxon>
        <taxon>Spermatophyta</taxon>
        <taxon>Magnoliopsida</taxon>
        <taxon>eudicotyledons</taxon>
        <taxon>Gunneridae</taxon>
        <taxon>Pentapetalae</taxon>
        <taxon>rosids</taxon>
        <taxon>fabids</taxon>
        <taxon>Fabales</taxon>
        <taxon>Fabaceae</taxon>
        <taxon>Papilionoideae</taxon>
        <taxon>50 kb inversion clade</taxon>
        <taxon>NPAAA clade</taxon>
        <taxon>indigoferoid/millettioid clade</taxon>
        <taxon>Phaseoleae</taxon>
        <taxon>Flemingia</taxon>
    </lineage>
</organism>
<evidence type="ECO:0000313" key="9">
    <source>
        <dbReference type="Proteomes" id="UP001603857"/>
    </source>
</evidence>
<dbReference type="PANTHER" id="PTHR38354">
    <property type="entry name" value="SIGNAL PEPTIDASE COMPLEX-LIKE PROTEIN DTM1"/>
    <property type="match status" value="1"/>
</dbReference>
<keyword evidence="3 7" id="KW-0812">Transmembrane</keyword>
<evidence type="ECO:0000256" key="3">
    <source>
        <dbReference type="ARBA" id="ARBA00022692"/>
    </source>
</evidence>